<dbReference type="AlphaFoldDB" id="A0A8H4AFF8"/>
<dbReference type="Proteomes" id="UP000439903">
    <property type="component" value="Unassembled WGS sequence"/>
</dbReference>
<comment type="caution">
    <text evidence="2">The sequence shown here is derived from an EMBL/GenBank/DDBJ whole genome shotgun (WGS) entry which is preliminary data.</text>
</comment>
<dbReference type="OrthoDB" id="2339138at2759"/>
<dbReference type="Gene3D" id="3.80.10.10">
    <property type="entry name" value="Ribonuclease Inhibitor"/>
    <property type="match status" value="1"/>
</dbReference>
<dbReference type="InterPro" id="IPR032675">
    <property type="entry name" value="LRR_dom_sf"/>
</dbReference>
<dbReference type="InterPro" id="IPR036047">
    <property type="entry name" value="F-box-like_dom_sf"/>
</dbReference>
<proteinExistence type="predicted"/>
<organism evidence="2 3">
    <name type="scientific">Gigaspora margarita</name>
    <dbReference type="NCBI Taxonomy" id="4874"/>
    <lineage>
        <taxon>Eukaryota</taxon>
        <taxon>Fungi</taxon>
        <taxon>Fungi incertae sedis</taxon>
        <taxon>Mucoromycota</taxon>
        <taxon>Glomeromycotina</taxon>
        <taxon>Glomeromycetes</taxon>
        <taxon>Diversisporales</taxon>
        <taxon>Gigasporaceae</taxon>
        <taxon>Gigaspora</taxon>
    </lineage>
</organism>
<name>A0A8H4AFF8_GIGMA</name>
<evidence type="ECO:0000313" key="2">
    <source>
        <dbReference type="EMBL" id="KAF0488613.1"/>
    </source>
</evidence>
<evidence type="ECO:0000259" key="1">
    <source>
        <dbReference type="Pfam" id="PF12937"/>
    </source>
</evidence>
<dbReference type="Pfam" id="PF12937">
    <property type="entry name" value="F-box-like"/>
    <property type="match status" value="1"/>
</dbReference>
<accession>A0A8H4AFF8</accession>
<reference evidence="2 3" key="1">
    <citation type="journal article" date="2019" name="Environ. Microbiol.">
        <title>At the nexus of three kingdoms: the genome of the mycorrhizal fungus Gigaspora margarita provides insights into plant, endobacterial and fungal interactions.</title>
        <authorList>
            <person name="Venice F."/>
            <person name="Ghignone S."/>
            <person name="Salvioli di Fossalunga A."/>
            <person name="Amselem J."/>
            <person name="Novero M."/>
            <person name="Xianan X."/>
            <person name="Sedzielewska Toro K."/>
            <person name="Morin E."/>
            <person name="Lipzen A."/>
            <person name="Grigoriev I.V."/>
            <person name="Henrissat B."/>
            <person name="Martin F.M."/>
            <person name="Bonfante P."/>
        </authorList>
    </citation>
    <scope>NUCLEOTIDE SEQUENCE [LARGE SCALE GENOMIC DNA]</scope>
    <source>
        <strain evidence="2 3">BEG34</strain>
    </source>
</reference>
<protein>
    <recommendedName>
        <fullName evidence="1">F-box domain-containing protein</fullName>
    </recommendedName>
</protein>
<dbReference type="SUPFAM" id="SSF81383">
    <property type="entry name" value="F-box domain"/>
    <property type="match status" value="1"/>
</dbReference>
<dbReference type="CDD" id="cd09917">
    <property type="entry name" value="F-box_SF"/>
    <property type="match status" value="1"/>
</dbReference>
<keyword evidence="3" id="KW-1185">Reference proteome</keyword>
<evidence type="ECO:0000313" key="3">
    <source>
        <dbReference type="Proteomes" id="UP000439903"/>
    </source>
</evidence>
<dbReference type="EMBL" id="WTPW01000681">
    <property type="protein sequence ID" value="KAF0488613.1"/>
    <property type="molecule type" value="Genomic_DNA"/>
</dbReference>
<dbReference type="InterPro" id="IPR001810">
    <property type="entry name" value="F-box_dom"/>
</dbReference>
<feature type="domain" description="F-box" evidence="1">
    <location>
        <begin position="3"/>
        <end position="45"/>
    </location>
</feature>
<gene>
    <name evidence="2" type="ORF">F8M41_022240</name>
</gene>
<sequence>MISLPTECLFKIFNNLRNDYKSLFFSLLVNRQWCRIIVPILWSEPTVHFGNRKLIKIFLLTLNTEEQTSLIPFKIAFQNYQKPLFEYTSYITSVSDCLYNGIKNWLRHERHEIDCRLENAIKCSLISMFLRTSKNLKCLSLNGFNYNNIVFETLYKNTTIISIHYYTNDGFKFKAIEVLV</sequence>